<organism evidence="4 5">
    <name type="scientific">Dinothrombium tinctorium</name>
    <dbReference type="NCBI Taxonomy" id="1965070"/>
    <lineage>
        <taxon>Eukaryota</taxon>
        <taxon>Metazoa</taxon>
        <taxon>Ecdysozoa</taxon>
        <taxon>Arthropoda</taxon>
        <taxon>Chelicerata</taxon>
        <taxon>Arachnida</taxon>
        <taxon>Acari</taxon>
        <taxon>Acariformes</taxon>
        <taxon>Trombidiformes</taxon>
        <taxon>Prostigmata</taxon>
        <taxon>Anystina</taxon>
        <taxon>Parasitengona</taxon>
        <taxon>Trombidioidea</taxon>
        <taxon>Trombidiidae</taxon>
        <taxon>Dinothrombium</taxon>
    </lineage>
</organism>
<evidence type="ECO:0000313" key="5">
    <source>
        <dbReference type="Proteomes" id="UP000285301"/>
    </source>
</evidence>
<dbReference type="InterPro" id="IPR001478">
    <property type="entry name" value="PDZ"/>
</dbReference>
<comment type="caution">
    <text evidence="4">The sequence shown here is derived from an EMBL/GenBank/DDBJ whole genome shotgun (WGS) entry which is preliminary data.</text>
</comment>
<keyword evidence="5" id="KW-1185">Reference proteome</keyword>
<dbReference type="EMBL" id="NCKU01004522">
    <property type="protein sequence ID" value="RWS05832.1"/>
    <property type="molecule type" value="Genomic_DNA"/>
</dbReference>
<feature type="region of interest" description="Disordered" evidence="2">
    <location>
        <begin position="370"/>
        <end position="420"/>
    </location>
</feature>
<reference evidence="4 5" key="1">
    <citation type="journal article" date="2018" name="Gigascience">
        <title>Genomes of trombidid mites reveal novel predicted allergens and laterally-transferred genes associated with secondary metabolism.</title>
        <authorList>
            <person name="Dong X."/>
            <person name="Chaisiri K."/>
            <person name="Xia D."/>
            <person name="Armstrong S.D."/>
            <person name="Fang Y."/>
            <person name="Donnelly M.J."/>
            <person name="Kadowaki T."/>
            <person name="McGarry J.W."/>
            <person name="Darby A.C."/>
            <person name="Makepeace B.L."/>
        </authorList>
    </citation>
    <scope>NUCLEOTIDE SEQUENCE [LARGE SCALE GENOMIC DNA]</scope>
    <source>
        <strain evidence="4">UoL-WK</strain>
    </source>
</reference>
<feature type="coiled-coil region" evidence="1">
    <location>
        <begin position="96"/>
        <end position="200"/>
    </location>
</feature>
<evidence type="ECO:0000313" key="4">
    <source>
        <dbReference type="EMBL" id="RWS05832.1"/>
    </source>
</evidence>
<dbReference type="Proteomes" id="UP000285301">
    <property type="component" value="Unassembled WGS sequence"/>
</dbReference>
<dbReference type="Gene3D" id="2.30.42.10">
    <property type="match status" value="1"/>
</dbReference>
<evidence type="ECO:0000256" key="1">
    <source>
        <dbReference type="SAM" id="Coils"/>
    </source>
</evidence>
<feature type="domain" description="PDZ" evidence="3">
    <location>
        <begin position="446"/>
        <end position="525"/>
    </location>
</feature>
<dbReference type="PROSITE" id="PS50106">
    <property type="entry name" value="PDZ"/>
    <property type="match status" value="1"/>
</dbReference>
<feature type="coiled-coil region" evidence="1">
    <location>
        <begin position="3"/>
        <end position="37"/>
    </location>
</feature>
<dbReference type="OrthoDB" id="6506532at2759"/>
<dbReference type="STRING" id="1965070.A0A443QS44"/>
<protein>
    <submittedName>
        <fullName evidence="4">Disks large 5-like protein</fullName>
    </submittedName>
</protein>
<accession>A0A443QS44</accession>
<proteinExistence type="predicted"/>
<feature type="coiled-coil region" evidence="1">
    <location>
        <begin position="335"/>
        <end position="362"/>
    </location>
</feature>
<dbReference type="Pfam" id="PF00595">
    <property type="entry name" value="PDZ"/>
    <property type="match status" value="1"/>
</dbReference>
<dbReference type="PANTHER" id="PTHR46360:SF1">
    <property type="entry name" value="DISKS LARGE HOMOLOG 5"/>
    <property type="match status" value="1"/>
</dbReference>
<gene>
    <name evidence="4" type="ORF">B4U79_16267</name>
</gene>
<evidence type="ECO:0000256" key="2">
    <source>
        <dbReference type="SAM" id="MobiDB-lite"/>
    </source>
</evidence>
<dbReference type="InterPro" id="IPR053004">
    <property type="entry name" value="MAGUK_Signaling_Regulators"/>
</dbReference>
<sequence>MKVDEQKKQTLSSQSKCEELKNEYKELCRRYSNAEIQINDSLSGHEQRSNDLISSQRMNAENQSSDSSLNGYQQRNNNDLISSRRMYEILLLKKQLDDARREASEAKSYLMKVQQQRDEALNKVKETVSLRIKATRDLARLTKERNDAVKEYNLIMSERNSVHEDIKNLQIECSESKSRLKCLEKENRELFAENQCLKKQKIKLLLKNEQITKDCNFLRFRLNSLRGGEKYSTASTSSSASLSQASSSASEFDANDSKNESEMKFAFQHRKIEALQSEIYFLKKSLERAKEELITAKTKHEQNLSEKLTAVLEKASVETLSNQYRKERDSALLRLADALTDLNDLKIENNALLNKLNDYKCMYETTSVDSSTLSPAKNKNENILSSKEEEKDKFSLSSSLLQEPYSSEEDNVSKSENTSNVDYSKSNLIEKTITEPISPPSSNVREVHIRRRKQPLGLSLVTIESCGVFVSKVESNSLADKAGIQQYDRVLEVCGINLRNSNSKLAYRILNQCLDDVYLVLQYSPQIISMKTATLV</sequence>
<dbReference type="GO" id="GO:0035331">
    <property type="term" value="P:negative regulation of hippo signaling"/>
    <property type="evidence" value="ECO:0007669"/>
    <property type="project" value="TreeGrafter"/>
</dbReference>
<dbReference type="AlphaFoldDB" id="A0A443QS44"/>
<dbReference type="SMART" id="SM00228">
    <property type="entry name" value="PDZ"/>
    <property type="match status" value="1"/>
</dbReference>
<dbReference type="GO" id="GO:0005886">
    <property type="term" value="C:plasma membrane"/>
    <property type="evidence" value="ECO:0007669"/>
    <property type="project" value="TreeGrafter"/>
</dbReference>
<evidence type="ECO:0000259" key="3">
    <source>
        <dbReference type="PROSITE" id="PS50106"/>
    </source>
</evidence>
<name>A0A443QS44_9ACAR</name>
<dbReference type="PANTHER" id="PTHR46360">
    <property type="entry name" value="DISKS LARGE HOMOLOG 5"/>
    <property type="match status" value="1"/>
</dbReference>
<keyword evidence="1" id="KW-0175">Coiled coil</keyword>
<feature type="compositionally biased region" description="Polar residues" evidence="2">
    <location>
        <begin position="370"/>
        <end position="385"/>
    </location>
</feature>
<dbReference type="SUPFAM" id="SSF50156">
    <property type="entry name" value="PDZ domain-like"/>
    <property type="match status" value="1"/>
</dbReference>
<feature type="compositionally biased region" description="Polar residues" evidence="2">
    <location>
        <begin position="395"/>
        <end position="405"/>
    </location>
</feature>
<feature type="coiled-coil region" evidence="1">
    <location>
        <begin position="272"/>
        <end position="306"/>
    </location>
</feature>
<dbReference type="InterPro" id="IPR036034">
    <property type="entry name" value="PDZ_sf"/>
</dbReference>